<gene>
    <name evidence="8" type="ORF">D1H98_07820</name>
</gene>
<dbReference type="SUPFAM" id="SSF103473">
    <property type="entry name" value="MFS general substrate transporter"/>
    <property type="match status" value="1"/>
</dbReference>
<evidence type="ECO:0000256" key="6">
    <source>
        <dbReference type="ARBA" id="ARBA00023136"/>
    </source>
</evidence>
<feature type="transmembrane region" description="Helical" evidence="7">
    <location>
        <begin position="170"/>
        <end position="193"/>
    </location>
</feature>
<keyword evidence="5 7" id="KW-1133">Transmembrane helix</keyword>
<name>A0A3A6VNC1_LEGPN</name>
<feature type="transmembrane region" description="Helical" evidence="7">
    <location>
        <begin position="144"/>
        <end position="164"/>
    </location>
</feature>
<feature type="transmembrane region" description="Helical" evidence="7">
    <location>
        <begin position="86"/>
        <end position="107"/>
    </location>
</feature>
<feature type="transmembrane region" description="Helical" evidence="7">
    <location>
        <begin position="345"/>
        <end position="365"/>
    </location>
</feature>
<evidence type="ECO:0000313" key="9">
    <source>
        <dbReference type="Proteomes" id="UP000277145"/>
    </source>
</evidence>
<comment type="subcellular location">
    <subcellularLocation>
        <location evidence="1">Cell membrane</location>
        <topology evidence="1">Multi-pass membrane protein</topology>
    </subcellularLocation>
</comment>
<dbReference type="Pfam" id="PF07690">
    <property type="entry name" value="MFS_1"/>
    <property type="match status" value="1"/>
</dbReference>
<dbReference type="InterPro" id="IPR011701">
    <property type="entry name" value="MFS"/>
</dbReference>
<evidence type="ECO:0000256" key="4">
    <source>
        <dbReference type="ARBA" id="ARBA00022692"/>
    </source>
</evidence>
<organism evidence="8 9">
    <name type="scientific">Legionella pneumophila subsp. pneumophila</name>
    <dbReference type="NCBI Taxonomy" id="91891"/>
    <lineage>
        <taxon>Bacteria</taxon>
        <taxon>Pseudomonadati</taxon>
        <taxon>Pseudomonadota</taxon>
        <taxon>Gammaproteobacteria</taxon>
        <taxon>Legionellales</taxon>
        <taxon>Legionellaceae</taxon>
        <taxon>Legionella</taxon>
    </lineage>
</organism>
<accession>A0A3A6VNC1</accession>
<feature type="transmembrane region" description="Helical" evidence="7">
    <location>
        <begin position="305"/>
        <end position="325"/>
    </location>
</feature>
<dbReference type="PANTHER" id="PTHR23517">
    <property type="entry name" value="RESISTANCE PROTEIN MDTM, PUTATIVE-RELATED-RELATED"/>
    <property type="match status" value="1"/>
</dbReference>
<dbReference type="RefSeq" id="WP_015961555.1">
    <property type="nucleotide sequence ID" value="NZ_CBCRUH010000001.1"/>
</dbReference>
<dbReference type="GO" id="GO:0022857">
    <property type="term" value="F:transmembrane transporter activity"/>
    <property type="evidence" value="ECO:0007669"/>
    <property type="project" value="InterPro"/>
</dbReference>
<feature type="transmembrane region" description="Helical" evidence="7">
    <location>
        <begin position="252"/>
        <end position="274"/>
    </location>
</feature>
<reference evidence="8 9" key="1">
    <citation type="submission" date="2018-08" db="EMBL/GenBank/DDBJ databases">
        <title>Genome Sequences of Legionella pneumophila subsp. pneumophila Isolates, Recovered from a Drinking Water System in a Large Builging.</title>
        <authorList>
            <person name="Gomez-Alvarez V."/>
            <person name="Boczek L."/>
            <person name="King D."/>
            <person name="Pemberton A."/>
            <person name="Pfaller S."/>
            <person name="Rodgers M."/>
            <person name="Santodomingo J."/>
            <person name="Revetta R."/>
        </authorList>
    </citation>
    <scope>NUCLEOTIDE SEQUENCE [LARGE SCALE GENOMIC DNA]</scope>
    <source>
        <strain evidence="8 9">L01C.1</strain>
    </source>
</reference>
<dbReference type="AlphaFoldDB" id="A0A3A6VNC1"/>
<feature type="transmembrane region" description="Helical" evidence="7">
    <location>
        <begin position="61"/>
        <end position="79"/>
    </location>
</feature>
<comment type="caution">
    <text evidence="8">The sequence shown here is derived from an EMBL/GenBank/DDBJ whole genome shotgun (WGS) entry which is preliminary data.</text>
</comment>
<protein>
    <submittedName>
        <fullName evidence="8">MFS transporter</fullName>
    </submittedName>
</protein>
<sequence>MRNFFKNISALYLDVPKLTKTLLPIIILEHLVACFCLNISAYFKKVNYFQYEQIGEFISCYYWGCLFGSLIGGALTLYYKTSKISGWGLMLLGVCLFGLMNSISLWLIAISMFLVGFIGTITATANLTSLIRSVKDNEKLKLKVISLDLIVFNLCFSFVTFVLLDLSPLYILKYVQIMICLLVFVGIGSLIFYQDSIFNPPKLGSLGFKIILPERKQEFMLLMSMVLFFGLIFSMVKVVFAPTLIERFGSNMMSVIAASINPWVVFLIQPLIVGRIKNSNSIWFLGIGGLIVGLSYFMFGMVNSFELTAIVLVLLTFGEMMFGPLSKHFNIQLYRSGQEGVATGIWRAVFLGSGAIGPGLSGYVAEYYGTYVVWDCCALLGLLCFVFSLYLRKIQIKMPYSKLVLDNQ</sequence>
<evidence type="ECO:0000256" key="3">
    <source>
        <dbReference type="ARBA" id="ARBA00022475"/>
    </source>
</evidence>
<dbReference type="Gene3D" id="1.20.1250.20">
    <property type="entry name" value="MFS general substrate transporter like domains"/>
    <property type="match status" value="1"/>
</dbReference>
<dbReference type="InterPro" id="IPR050171">
    <property type="entry name" value="MFS_Transporters"/>
</dbReference>
<keyword evidence="6 7" id="KW-0472">Membrane</keyword>
<evidence type="ECO:0000256" key="2">
    <source>
        <dbReference type="ARBA" id="ARBA00022448"/>
    </source>
</evidence>
<proteinExistence type="predicted"/>
<dbReference type="EMBL" id="QWDR01000001">
    <property type="protein sequence ID" value="RJY34675.1"/>
    <property type="molecule type" value="Genomic_DNA"/>
</dbReference>
<evidence type="ECO:0000256" key="1">
    <source>
        <dbReference type="ARBA" id="ARBA00004651"/>
    </source>
</evidence>
<keyword evidence="3" id="KW-1003">Cell membrane</keyword>
<evidence type="ECO:0000313" key="8">
    <source>
        <dbReference type="EMBL" id="RJY34675.1"/>
    </source>
</evidence>
<feature type="transmembrane region" description="Helical" evidence="7">
    <location>
        <begin position="113"/>
        <end position="132"/>
    </location>
</feature>
<dbReference type="PANTHER" id="PTHR23517:SF3">
    <property type="entry name" value="INTEGRAL MEMBRANE TRANSPORT PROTEIN"/>
    <property type="match status" value="1"/>
</dbReference>
<keyword evidence="2" id="KW-0813">Transport</keyword>
<feature type="transmembrane region" description="Helical" evidence="7">
    <location>
        <begin position="219"/>
        <end position="240"/>
    </location>
</feature>
<dbReference type="InterPro" id="IPR036259">
    <property type="entry name" value="MFS_trans_sf"/>
</dbReference>
<feature type="transmembrane region" description="Helical" evidence="7">
    <location>
        <begin position="21"/>
        <end position="41"/>
    </location>
</feature>
<dbReference type="GO" id="GO:0005886">
    <property type="term" value="C:plasma membrane"/>
    <property type="evidence" value="ECO:0007669"/>
    <property type="project" value="UniProtKB-SubCell"/>
</dbReference>
<feature type="transmembrane region" description="Helical" evidence="7">
    <location>
        <begin position="281"/>
        <end position="299"/>
    </location>
</feature>
<dbReference type="Proteomes" id="UP000277145">
    <property type="component" value="Unassembled WGS sequence"/>
</dbReference>
<evidence type="ECO:0000256" key="7">
    <source>
        <dbReference type="SAM" id="Phobius"/>
    </source>
</evidence>
<evidence type="ECO:0000256" key="5">
    <source>
        <dbReference type="ARBA" id="ARBA00022989"/>
    </source>
</evidence>
<feature type="transmembrane region" description="Helical" evidence="7">
    <location>
        <begin position="371"/>
        <end position="391"/>
    </location>
</feature>
<keyword evidence="4 7" id="KW-0812">Transmembrane</keyword>